<evidence type="ECO:0000259" key="2">
    <source>
        <dbReference type="PROSITE" id="PS51184"/>
    </source>
</evidence>
<dbReference type="PANTHER" id="PTHR12461:SF105">
    <property type="entry name" value="HYPOXIA-INDUCIBLE FACTOR 1-ALPHA INHIBITOR"/>
    <property type="match status" value="1"/>
</dbReference>
<dbReference type="SMART" id="SM00558">
    <property type="entry name" value="JmjC"/>
    <property type="match status" value="1"/>
</dbReference>
<dbReference type="InterPro" id="IPR003347">
    <property type="entry name" value="JmjC_dom"/>
</dbReference>
<evidence type="ECO:0000313" key="4">
    <source>
        <dbReference type="Proteomes" id="UP000515804"/>
    </source>
</evidence>
<dbReference type="RefSeq" id="WP_187553354.1">
    <property type="nucleotide sequence ID" value="NZ_BMZL01000001.1"/>
</dbReference>
<dbReference type="Pfam" id="PF13621">
    <property type="entry name" value="Cupin_8"/>
    <property type="match status" value="1"/>
</dbReference>
<dbReference type="Proteomes" id="UP000515804">
    <property type="component" value="Chromosome"/>
</dbReference>
<dbReference type="SUPFAM" id="SSF51197">
    <property type="entry name" value="Clavaminate synthase-like"/>
    <property type="match status" value="1"/>
</dbReference>
<dbReference type="KEGG" id="tcn:H9L16_04415"/>
<keyword evidence="4" id="KW-1185">Reference proteome</keyword>
<dbReference type="PANTHER" id="PTHR12461">
    <property type="entry name" value="HYPOXIA-INDUCIBLE FACTOR 1 ALPHA INHIBITOR-RELATED"/>
    <property type="match status" value="1"/>
</dbReference>
<sequence length="339" mass="37749">MLAGAEPIPERRGDSPDALSDAVLGADRPVVLRGVAAHWPMVSAARGSMEEAVACLRRHARADAPPVVATTGAPEIGGRVFYNETFDGFNFRQENVPLGVVLDTLLKYAAHAAPPMIYVASTSIDTWLPGLRTHNDLDLGGRDALASIWIGNRTRIAAHQDVPNNIACVVAGRRRVTLFPPSQLQNLYIGPLDFNPAGQAISLVDFAAPDLDRFPRFAEAMRHAQVAELEPGDAVFIPSLWWHHMEGLDAFNVLVNYWWRDAPGWMDTPMNVLMYALMTLRDLPAHERAEWQEVFRHYVFEADADTAAHIPEPARRVLSPLDEHRARDLRARLLKRINR</sequence>
<evidence type="ECO:0000313" key="3">
    <source>
        <dbReference type="EMBL" id="QNN70839.1"/>
    </source>
</evidence>
<dbReference type="AlphaFoldDB" id="A0A7G9SSL4"/>
<proteinExistence type="predicted"/>
<dbReference type="PROSITE" id="PS51184">
    <property type="entry name" value="JMJC"/>
    <property type="match status" value="1"/>
</dbReference>
<evidence type="ECO:0000256" key="1">
    <source>
        <dbReference type="SAM" id="MobiDB-lite"/>
    </source>
</evidence>
<organism evidence="3 4">
    <name type="scientific">Thermomonas carbonis</name>
    <dbReference type="NCBI Taxonomy" id="1463158"/>
    <lineage>
        <taxon>Bacteria</taxon>
        <taxon>Pseudomonadati</taxon>
        <taxon>Pseudomonadota</taxon>
        <taxon>Gammaproteobacteria</taxon>
        <taxon>Lysobacterales</taxon>
        <taxon>Lysobacteraceae</taxon>
        <taxon>Thermomonas</taxon>
    </lineage>
</organism>
<feature type="domain" description="JmjC" evidence="2">
    <location>
        <begin position="117"/>
        <end position="274"/>
    </location>
</feature>
<name>A0A7G9SSL4_9GAMM</name>
<protein>
    <submittedName>
        <fullName evidence="3">Cupin-like domain-containing protein</fullName>
    </submittedName>
</protein>
<dbReference type="Gene3D" id="2.60.120.650">
    <property type="entry name" value="Cupin"/>
    <property type="match status" value="1"/>
</dbReference>
<feature type="region of interest" description="Disordered" evidence="1">
    <location>
        <begin position="1"/>
        <end position="20"/>
    </location>
</feature>
<accession>A0A7G9SSL4</accession>
<reference evidence="3 4" key="1">
    <citation type="submission" date="2020-08" db="EMBL/GenBank/DDBJ databases">
        <title>Genome sequence of Thermomonas carbonis KCTC 42013T.</title>
        <authorList>
            <person name="Hyun D.-W."/>
            <person name="Bae J.-W."/>
        </authorList>
    </citation>
    <scope>NUCLEOTIDE SEQUENCE [LARGE SCALE GENOMIC DNA]</scope>
    <source>
        <strain evidence="3 4">KCTC 42013</strain>
    </source>
</reference>
<gene>
    <name evidence="3" type="ORF">H9L16_04415</name>
</gene>
<dbReference type="EMBL" id="CP060719">
    <property type="protein sequence ID" value="QNN70839.1"/>
    <property type="molecule type" value="Genomic_DNA"/>
</dbReference>
<dbReference type="InterPro" id="IPR041667">
    <property type="entry name" value="Cupin_8"/>
</dbReference>